<evidence type="ECO:0000259" key="1">
    <source>
        <dbReference type="PROSITE" id="PS50878"/>
    </source>
</evidence>
<feature type="non-terminal residue" evidence="2">
    <location>
        <position position="61"/>
    </location>
</feature>
<keyword evidence="3" id="KW-1185">Reference proteome</keyword>
<dbReference type="OrthoDB" id="445826at2759"/>
<protein>
    <recommendedName>
        <fullName evidence="1">Reverse transcriptase domain-containing protein</fullName>
    </recommendedName>
</protein>
<dbReference type="InterPro" id="IPR000477">
    <property type="entry name" value="RT_dom"/>
</dbReference>
<dbReference type="InParanoid" id="E9I6X4"/>
<dbReference type="KEGG" id="dpx:DAPPUDRAFT_19602"/>
<feature type="non-terminal residue" evidence="2">
    <location>
        <position position="1"/>
    </location>
</feature>
<feature type="domain" description="Reverse transcriptase" evidence="1">
    <location>
        <begin position="1"/>
        <end position="61"/>
    </location>
</feature>
<dbReference type="HOGENOM" id="CLU_2929337_0_0_1"/>
<evidence type="ECO:0000313" key="2">
    <source>
        <dbReference type="EMBL" id="EFX60256.1"/>
    </source>
</evidence>
<dbReference type="Proteomes" id="UP000000305">
    <property type="component" value="Unassembled WGS sequence"/>
</dbReference>
<reference evidence="2 3" key="1">
    <citation type="journal article" date="2011" name="Science">
        <title>The ecoresponsive genome of Daphnia pulex.</title>
        <authorList>
            <person name="Colbourne J.K."/>
            <person name="Pfrender M.E."/>
            <person name="Gilbert D."/>
            <person name="Thomas W.K."/>
            <person name="Tucker A."/>
            <person name="Oakley T.H."/>
            <person name="Tokishita S."/>
            <person name="Aerts A."/>
            <person name="Arnold G.J."/>
            <person name="Basu M.K."/>
            <person name="Bauer D.J."/>
            <person name="Caceres C.E."/>
            <person name="Carmel L."/>
            <person name="Casola C."/>
            <person name="Choi J.H."/>
            <person name="Detter J.C."/>
            <person name="Dong Q."/>
            <person name="Dusheyko S."/>
            <person name="Eads B.D."/>
            <person name="Frohlich T."/>
            <person name="Geiler-Samerotte K.A."/>
            <person name="Gerlach D."/>
            <person name="Hatcher P."/>
            <person name="Jogdeo S."/>
            <person name="Krijgsveld J."/>
            <person name="Kriventseva E.V."/>
            <person name="Kultz D."/>
            <person name="Laforsch C."/>
            <person name="Lindquist E."/>
            <person name="Lopez J."/>
            <person name="Manak J.R."/>
            <person name="Muller J."/>
            <person name="Pangilinan J."/>
            <person name="Patwardhan R.P."/>
            <person name="Pitluck S."/>
            <person name="Pritham E.J."/>
            <person name="Rechtsteiner A."/>
            <person name="Rho M."/>
            <person name="Rogozin I.B."/>
            <person name="Sakarya O."/>
            <person name="Salamov A."/>
            <person name="Schaack S."/>
            <person name="Shapiro H."/>
            <person name="Shiga Y."/>
            <person name="Skalitzky C."/>
            <person name="Smith Z."/>
            <person name="Souvorov A."/>
            <person name="Sung W."/>
            <person name="Tang Z."/>
            <person name="Tsuchiya D."/>
            <person name="Tu H."/>
            <person name="Vos H."/>
            <person name="Wang M."/>
            <person name="Wolf Y.I."/>
            <person name="Yamagata H."/>
            <person name="Yamada T."/>
            <person name="Ye Y."/>
            <person name="Shaw J.R."/>
            <person name="Andrews J."/>
            <person name="Crease T.J."/>
            <person name="Tang H."/>
            <person name="Lucas S.M."/>
            <person name="Robertson H.M."/>
            <person name="Bork P."/>
            <person name="Koonin E.V."/>
            <person name="Zdobnov E.M."/>
            <person name="Grigoriev I.V."/>
            <person name="Lynch M."/>
            <person name="Boore J.L."/>
        </authorList>
    </citation>
    <scope>NUCLEOTIDE SEQUENCE [LARGE SCALE GENOMIC DNA]</scope>
</reference>
<name>E9I6X4_DAPPU</name>
<organism evidence="2 3">
    <name type="scientific">Daphnia pulex</name>
    <name type="common">Water flea</name>
    <dbReference type="NCBI Taxonomy" id="6669"/>
    <lineage>
        <taxon>Eukaryota</taxon>
        <taxon>Metazoa</taxon>
        <taxon>Ecdysozoa</taxon>
        <taxon>Arthropoda</taxon>
        <taxon>Crustacea</taxon>
        <taxon>Branchiopoda</taxon>
        <taxon>Diplostraca</taxon>
        <taxon>Cladocera</taxon>
        <taxon>Anomopoda</taxon>
        <taxon>Daphniidae</taxon>
        <taxon>Daphnia</taxon>
    </lineage>
</organism>
<dbReference type="EMBL" id="GL736769">
    <property type="protein sequence ID" value="EFX60256.1"/>
    <property type="molecule type" value="Genomic_DNA"/>
</dbReference>
<evidence type="ECO:0000313" key="3">
    <source>
        <dbReference type="Proteomes" id="UP000000305"/>
    </source>
</evidence>
<sequence length="61" mass="6805">SYLRDREQIVIVNGIRGGTFVINIGVGQGTVLGPTLFKIYIMDLHLHTKLFLVKFADDSTL</sequence>
<accession>E9I6X4</accession>
<gene>
    <name evidence="2" type="ORF">DAPPUDRAFT_19602</name>
</gene>
<proteinExistence type="predicted"/>
<dbReference type="AlphaFoldDB" id="E9I6X4"/>
<dbReference type="PROSITE" id="PS50878">
    <property type="entry name" value="RT_POL"/>
    <property type="match status" value="1"/>
</dbReference>